<keyword evidence="2" id="KW-1185">Reference proteome</keyword>
<dbReference type="STRING" id="1210086.GCA_001613105_05931"/>
<dbReference type="EMBL" id="QQBC01000010">
    <property type="protein sequence ID" value="RDI63508.1"/>
    <property type="molecule type" value="Genomic_DNA"/>
</dbReference>
<evidence type="ECO:0000313" key="2">
    <source>
        <dbReference type="Proteomes" id="UP000254869"/>
    </source>
</evidence>
<accession>A0A370HYD4</accession>
<dbReference type="Proteomes" id="UP000254869">
    <property type="component" value="Unassembled WGS sequence"/>
</dbReference>
<reference evidence="1 2" key="1">
    <citation type="submission" date="2018-07" db="EMBL/GenBank/DDBJ databases">
        <title>Genomic Encyclopedia of Type Strains, Phase IV (KMG-IV): sequencing the most valuable type-strain genomes for metagenomic binning, comparative biology and taxonomic classification.</title>
        <authorList>
            <person name="Goeker M."/>
        </authorList>
    </citation>
    <scope>NUCLEOTIDE SEQUENCE [LARGE SCALE GENOMIC DNA]</scope>
    <source>
        <strain evidence="1 2">DSM 44290</strain>
    </source>
</reference>
<dbReference type="AlphaFoldDB" id="A0A370HYD4"/>
<protein>
    <submittedName>
        <fullName evidence="1">Uncharacterized protein</fullName>
    </submittedName>
</protein>
<organism evidence="1 2">
    <name type="scientific">Nocardia pseudobrasiliensis</name>
    <dbReference type="NCBI Taxonomy" id="45979"/>
    <lineage>
        <taxon>Bacteria</taxon>
        <taxon>Bacillati</taxon>
        <taxon>Actinomycetota</taxon>
        <taxon>Actinomycetes</taxon>
        <taxon>Mycobacteriales</taxon>
        <taxon>Nocardiaceae</taxon>
        <taxon>Nocardia</taxon>
    </lineage>
</organism>
<gene>
    <name evidence="1" type="ORF">DFR76_110205</name>
</gene>
<name>A0A370HYD4_9NOCA</name>
<sequence>MLEVFTGVAASLAGVGGFAWWLRHDGPIRLIAGCVAVLHPDPTRRNDAVEVLRCTGTHRSTRRRRKPTRSL</sequence>
<comment type="caution">
    <text evidence="1">The sequence shown here is derived from an EMBL/GenBank/DDBJ whole genome shotgun (WGS) entry which is preliminary data.</text>
</comment>
<evidence type="ECO:0000313" key="1">
    <source>
        <dbReference type="EMBL" id="RDI63508.1"/>
    </source>
</evidence>
<proteinExistence type="predicted"/>